<reference evidence="1 2" key="1">
    <citation type="journal article" date="2021" name="Commun. Biol.">
        <title>The genome of Shorea leprosula (Dipterocarpaceae) highlights the ecological relevance of drought in aseasonal tropical rainforests.</title>
        <authorList>
            <person name="Ng K.K.S."/>
            <person name="Kobayashi M.J."/>
            <person name="Fawcett J.A."/>
            <person name="Hatakeyama M."/>
            <person name="Paape T."/>
            <person name="Ng C.H."/>
            <person name="Ang C.C."/>
            <person name="Tnah L.H."/>
            <person name="Lee C.T."/>
            <person name="Nishiyama T."/>
            <person name="Sese J."/>
            <person name="O'Brien M.J."/>
            <person name="Copetti D."/>
            <person name="Mohd Noor M.I."/>
            <person name="Ong R.C."/>
            <person name="Putra M."/>
            <person name="Sireger I.Z."/>
            <person name="Indrioko S."/>
            <person name="Kosugi Y."/>
            <person name="Izuno A."/>
            <person name="Isagi Y."/>
            <person name="Lee S.L."/>
            <person name="Shimizu K.K."/>
        </authorList>
    </citation>
    <scope>NUCLEOTIDE SEQUENCE [LARGE SCALE GENOMIC DNA]</scope>
    <source>
        <strain evidence="1">214</strain>
    </source>
</reference>
<evidence type="ECO:0000313" key="2">
    <source>
        <dbReference type="Proteomes" id="UP001054252"/>
    </source>
</evidence>
<comment type="caution">
    <text evidence="1">The sequence shown here is derived from an EMBL/GenBank/DDBJ whole genome shotgun (WGS) entry which is preliminary data.</text>
</comment>
<dbReference type="Pfam" id="PF14223">
    <property type="entry name" value="Retrotran_gag_2"/>
    <property type="match status" value="1"/>
</dbReference>
<dbReference type="EMBL" id="BPVZ01000042">
    <property type="protein sequence ID" value="GKV15079.1"/>
    <property type="molecule type" value="Genomic_DNA"/>
</dbReference>
<proteinExistence type="predicted"/>
<name>A0AAV5JKJ8_9ROSI</name>
<protein>
    <recommendedName>
        <fullName evidence="3">DUF4219 domain-containing protein</fullName>
    </recommendedName>
</protein>
<dbReference type="AlphaFoldDB" id="A0AAV5JKJ8"/>
<dbReference type="Proteomes" id="UP001054252">
    <property type="component" value="Unassembled WGS sequence"/>
</dbReference>
<evidence type="ECO:0008006" key="3">
    <source>
        <dbReference type="Google" id="ProtNLM"/>
    </source>
</evidence>
<sequence>MEIVTSPSLIIPEVLKKDNYERWSILMQHYLELQNLWEVVQSGKMPQGGNREVWIKKNALALYAIRISCGTEAFDQIKKIRSAKRAWDALAVMLKPPVVQVFTRDIYCLHQGTQTGEQETLRQFICDGDISSVKQFLRDIRDPRPPEMLEFALQVAITYGHKNMARYLYRDIQQDLLQEDRAFILLQECITKKMFDIALDLLHSFPELAFSCPSGSTPIILTLAQTPPPFLRLNELGFWGRWIYNL</sequence>
<organism evidence="1 2">
    <name type="scientific">Rubroshorea leprosula</name>
    <dbReference type="NCBI Taxonomy" id="152421"/>
    <lineage>
        <taxon>Eukaryota</taxon>
        <taxon>Viridiplantae</taxon>
        <taxon>Streptophyta</taxon>
        <taxon>Embryophyta</taxon>
        <taxon>Tracheophyta</taxon>
        <taxon>Spermatophyta</taxon>
        <taxon>Magnoliopsida</taxon>
        <taxon>eudicotyledons</taxon>
        <taxon>Gunneridae</taxon>
        <taxon>Pentapetalae</taxon>
        <taxon>rosids</taxon>
        <taxon>malvids</taxon>
        <taxon>Malvales</taxon>
        <taxon>Dipterocarpaceae</taxon>
        <taxon>Rubroshorea</taxon>
    </lineage>
</organism>
<gene>
    <name evidence="1" type="ORF">SLEP1_g25881</name>
</gene>
<keyword evidence="2" id="KW-1185">Reference proteome</keyword>
<evidence type="ECO:0000313" key="1">
    <source>
        <dbReference type="EMBL" id="GKV15079.1"/>
    </source>
</evidence>
<accession>A0AAV5JKJ8</accession>